<sequence>MSAPSSALSQHLEALFSIASRARPNPSLPFLHEHLSVFRVKPCLKFSEASSSLTLSTSISSSPKLRLSLSISSKALQASSLTLNISCVSGSQAQTLSQAHSLDGKRCKLRPFLVCLFCSFFNGVLFNYSHLLLLLLHQDSSPSQVFASISLPLFPHSLLSGLLDPLPSPQSAPLLAGASPDRASCQYMRWFSFSCSLWRPREASIDHLPRCSIKLITCLASKDCFSALKQCLCSSITSVTEWRKSCSFLSCCLVAFGITPASVGDAMWPVNAFTVAPTLDTDKLEEVPMVKLPRPRSPLVDAVAAHDRRTLKKVSERIQPPIKSKQDDKDSLLAQIRNKSVSLKPAVATRPSIQTGPKTNLRVAAILEKANTIRQAMAGSDEDEDSDSWSDS</sequence>
<gene>
    <name evidence="4" type="ORF">DY000_02029059</name>
</gene>
<dbReference type="Gene3D" id="6.10.280.150">
    <property type="match status" value="1"/>
</dbReference>
<keyword evidence="5" id="KW-1185">Reference proteome</keyword>
<evidence type="ECO:0000313" key="5">
    <source>
        <dbReference type="Proteomes" id="UP000266723"/>
    </source>
</evidence>
<evidence type="ECO:0000256" key="1">
    <source>
        <dbReference type="ARBA" id="ARBA00006993"/>
    </source>
</evidence>
<evidence type="ECO:0000256" key="2">
    <source>
        <dbReference type="RuleBase" id="RU367034"/>
    </source>
</evidence>
<comment type="subcellular location">
    <subcellularLocation>
        <location evidence="2">Cytoplasm</location>
        <location evidence="2">Cytoskeleton</location>
    </subcellularLocation>
</comment>
<protein>
    <recommendedName>
        <fullName evidence="2">Protein SCAR</fullName>
    </recommendedName>
    <alternativeName>
        <fullName evidence="2">Protein WAVE</fullName>
    </alternativeName>
</protein>
<dbReference type="InterPro" id="IPR003124">
    <property type="entry name" value="WH2_dom"/>
</dbReference>
<comment type="caution">
    <text evidence="4">The sequence shown here is derived from an EMBL/GenBank/DDBJ whole genome shotgun (WGS) entry which is preliminary data.</text>
</comment>
<dbReference type="PANTHER" id="PTHR12902:SF1">
    <property type="entry name" value="WISKOTT-ALDRICH SYNDROME PROTEIN FAMILY MEMBER"/>
    <property type="match status" value="1"/>
</dbReference>
<proteinExistence type="inferred from homology"/>
<dbReference type="InterPro" id="IPR028288">
    <property type="entry name" value="SCAR/WAVE_fam"/>
</dbReference>
<feature type="domain" description="WH2" evidence="3">
    <location>
        <begin position="328"/>
        <end position="346"/>
    </location>
</feature>
<organism evidence="4 5">
    <name type="scientific">Brassica cretica</name>
    <name type="common">Mustard</name>
    <dbReference type="NCBI Taxonomy" id="69181"/>
    <lineage>
        <taxon>Eukaryota</taxon>
        <taxon>Viridiplantae</taxon>
        <taxon>Streptophyta</taxon>
        <taxon>Embryophyta</taxon>
        <taxon>Tracheophyta</taxon>
        <taxon>Spermatophyta</taxon>
        <taxon>Magnoliopsida</taxon>
        <taxon>eudicotyledons</taxon>
        <taxon>Gunneridae</taxon>
        <taxon>Pentapetalae</taxon>
        <taxon>rosids</taxon>
        <taxon>malvids</taxon>
        <taxon>Brassicales</taxon>
        <taxon>Brassicaceae</taxon>
        <taxon>Brassiceae</taxon>
        <taxon>Brassica</taxon>
    </lineage>
</organism>
<reference evidence="4 5" key="1">
    <citation type="journal article" date="2020" name="BMC Genomics">
        <title>Intraspecific diversification of the crop wild relative Brassica cretica Lam. using demographic model selection.</title>
        <authorList>
            <person name="Kioukis A."/>
            <person name="Michalopoulou V.A."/>
            <person name="Briers L."/>
            <person name="Pirintsos S."/>
            <person name="Studholme D.J."/>
            <person name="Pavlidis P."/>
            <person name="Sarris P.F."/>
        </authorList>
    </citation>
    <scope>NUCLEOTIDE SEQUENCE [LARGE SCALE GENOMIC DNA]</scope>
    <source>
        <strain evidence="5">cv. PFS-1207/04</strain>
    </source>
</reference>
<dbReference type="PROSITE" id="PS51082">
    <property type="entry name" value="WH2"/>
    <property type="match status" value="1"/>
</dbReference>
<dbReference type="PANTHER" id="PTHR12902">
    <property type="entry name" value="WASP-1"/>
    <property type="match status" value="1"/>
</dbReference>
<keyword evidence="2" id="KW-0206">Cytoskeleton</keyword>
<comment type="similarity">
    <text evidence="1 2">Belongs to the SCAR/WAVE family.</text>
</comment>
<name>A0ABQ7E104_BRACR</name>
<dbReference type="Proteomes" id="UP000266723">
    <property type="component" value="Unassembled WGS sequence"/>
</dbReference>
<comment type="function">
    <text evidence="2">Involved in regulation of actin and microtubule organization. Part of a WAVE complex that activates the Arp2/3 complex.</text>
</comment>
<keyword evidence="2" id="KW-0963">Cytoplasm</keyword>
<accession>A0ABQ7E104</accession>
<evidence type="ECO:0000259" key="3">
    <source>
        <dbReference type="PROSITE" id="PS51082"/>
    </source>
</evidence>
<keyword evidence="2" id="KW-0009">Actin-binding</keyword>
<evidence type="ECO:0000313" key="4">
    <source>
        <dbReference type="EMBL" id="KAF3583110.1"/>
    </source>
</evidence>
<dbReference type="EMBL" id="QGKV02000649">
    <property type="protein sequence ID" value="KAF3583110.1"/>
    <property type="molecule type" value="Genomic_DNA"/>
</dbReference>